<dbReference type="AlphaFoldDB" id="A0AA35VWR4"/>
<dbReference type="PANTHER" id="PTHR18934:SF118">
    <property type="entry name" value="ATP-DEPENDENT RNA HELICASE DHX33"/>
    <property type="match status" value="1"/>
</dbReference>
<evidence type="ECO:0000259" key="5">
    <source>
        <dbReference type="PROSITE" id="PS51196"/>
    </source>
</evidence>
<dbReference type="Proteomes" id="UP001177003">
    <property type="component" value="Chromosome 2"/>
</dbReference>
<dbReference type="Gene3D" id="3.40.50.300">
    <property type="entry name" value="P-loop containing nucleotide triphosphate hydrolases"/>
    <property type="match status" value="1"/>
</dbReference>
<sequence>MDIDVDRAPDTQKIVESSLSVEVYEEAIVMAQGYEPNMAILPDAEVEFKGCKGELGFDYLRDNLAGSSGQLVMRWPKPFHFAIDDKVDYVLIDEGRNPFLISGEASKDVARYLVAAKVVELVMRGLVILETIIAETSVTIPGIKYVIDPGLVKVRSYSPDSGIESLVVVKTSKAQALQRRREGDEKCFLLYPESGFEGHDDSIIPKIKRGNLSSVIFQLNALGVDDILGFDIMEKPDR</sequence>
<proteinExistence type="predicted"/>
<dbReference type="Gene3D" id="1.10.10.2130">
    <property type="entry name" value="DEAH helicase family, winged-helix domain"/>
    <property type="match status" value="1"/>
</dbReference>
<feature type="domain" description="SecA family profile" evidence="5">
    <location>
        <begin position="1"/>
        <end position="238"/>
    </location>
</feature>
<dbReference type="Pfam" id="PF07517">
    <property type="entry name" value="SecA_DEAD"/>
    <property type="match status" value="1"/>
</dbReference>
<keyword evidence="3" id="KW-0547">Nucleotide-binding</keyword>
<keyword evidence="7" id="KW-1185">Reference proteome</keyword>
<dbReference type="GO" id="GO:0003725">
    <property type="term" value="F:double-stranded RNA binding"/>
    <property type="evidence" value="ECO:0007669"/>
    <property type="project" value="TreeGrafter"/>
</dbReference>
<dbReference type="PROSITE" id="PS51196">
    <property type="entry name" value="SECA_MOTOR_DEAD"/>
    <property type="match status" value="1"/>
</dbReference>
<dbReference type="GO" id="GO:0005524">
    <property type="term" value="F:ATP binding"/>
    <property type="evidence" value="ECO:0007669"/>
    <property type="project" value="InterPro"/>
</dbReference>
<evidence type="ECO:0000313" key="6">
    <source>
        <dbReference type="EMBL" id="CAI9271477.1"/>
    </source>
</evidence>
<accession>A0AA35VWR4</accession>
<dbReference type="GO" id="GO:0045943">
    <property type="term" value="P:positive regulation of transcription by RNA polymerase I"/>
    <property type="evidence" value="ECO:0007669"/>
    <property type="project" value="TreeGrafter"/>
</dbReference>
<reference evidence="6" key="1">
    <citation type="submission" date="2023-04" db="EMBL/GenBank/DDBJ databases">
        <authorList>
            <person name="Vijverberg K."/>
            <person name="Xiong W."/>
            <person name="Schranz E."/>
        </authorList>
    </citation>
    <scope>NUCLEOTIDE SEQUENCE</scope>
</reference>
<dbReference type="InterPro" id="IPR042035">
    <property type="entry name" value="DEAH_win-hel_dom"/>
</dbReference>
<evidence type="ECO:0000256" key="4">
    <source>
        <dbReference type="ARBA" id="ARBA00047984"/>
    </source>
</evidence>
<name>A0AA35VWR4_LACSI</name>
<evidence type="ECO:0000313" key="7">
    <source>
        <dbReference type="Proteomes" id="UP001177003"/>
    </source>
</evidence>
<evidence type="ECO:0000256" key="3">
    <source>
        <dbReference type="ARBA" id="ARBA00022806"/>
    </source>
</evidence>
<dbReference type="InterPro" id="IPR014018">
    <property type="entry name" value="SecA_motor_DEAD"/>
</dbReference>
<dbReference type="EC" id="3.6.4.13" evidence="1"/>
<dbReference type="GO" id="GO:0016020">
    <property type="term" value="C:membrane"/>
    <property type="evidence" value="ECO:0007669"/>
    <property type="project" value="InterPro"/>
</dbReference>
<comment type="catalytic activity">
    <reaction evidence="4">
        <text>ATP + H2O = ADP + phosphate + H(+)</text>
        <dbReference type="Rhea" id="RHEA:13065"/>
        <dbReference type="ChEBI" id="CHEBI:15377"/>
        <dbReference type="ChEBI" id="CHEBI:15378"/>
        <dbReference type="ChEBI" id="CHEBI:30616"/>
        <dbReference type="ChEBI" id="CHEBI:43474"/>
        <dbReference type="ChEBI" id="CHEBI:456216"/>
        <dbReference type="EC" id="3.6.4.13"/>
    </reaction>
</comment>
<dbReference type="EMBL" id="OX465078">
    <property type="protein sequence ID" value="CAI9271477.1"/>
    <property type="molecule type" value="Genomic_DNA"/>
</dbReference>
<dbReference type="SMART" id="SM00957">
    <property type="entry name" value="SecA_DEAD"/>
    <property type="match status" value="1"/>
</dbReference>
<dbReference type="SUPFAM" id="SSF52540">
    <property type="entry name" value="P-loop containing nucleoside triphosphate hydrolases"/>
    <property type="match status" value="1"/>
</dbReference>
<dbReference type="GO" id="GO:0017038">
    <property type="term" value="P:protein import"/>
    <property type="evidence" value="ECO:0007669"/>
    <property type="project" value="InterPro"/>
</dbReference>
<evidence type="ECO:0000256" key="1">
    <source>
        <dbReference type="ARBA" id="ARBA00012552"/>
    </source>
</evidence>
<keyword evidence="3" id="KW-0067">ATP-binding</keyword>
<organism evidence="6 7">
    <name type="scientific">Lactuca saligna</name>
    <name type="common">Willowleaf lettuce</name>
    <dbReference type="NCBI Taxonomy" id="75948"/>
    <lineage>
        <taxon>Eukaryota</taxon>
        <taxon>Viridiplantae</taxon>
        <taxon>Streptophyta</taxon>
        <taxon>Embryophyta</taxon>
        <taxon>Tracheophyta</taxon>
        <taxon>Spermatophyta</taxon>
        <taxon>Magnoliopsida</taxon>
        <taxon>eudicotyledons</taxon>
        <taxon>Gunneridae</taxon>
        <taxon>Pentapetalae</taxon>
        <taxon>asterids</taxon>
        <taxon>campanulids</taxon>
        <taxon>Asterales</taxon>
        <taxon>Asteraceae</taxon>
        <taxon>Cichorioideae</taxon>
        <taxon>Cichorieae</taxon>
        <taxon>Lactucinae</taxon>
        <taxon>Lactuca</taxon>
    </lineage>
</organism>
<dbReference type="InterPro" id="IPR011115">
    <property type="entry name" value="SecA_DEAD"/>
</dbReference>
<dbReference type="GO" id="GO:0005730">
    <property type="term" value="C:nucleolus"/>
    <property type="evidence" value="ECO:0007669"/>
    <property type="project" value="TreeGrafter"/>
</dbReference>
<keyword evidence="2" id="KW-0378">Hydrolase</keyword>
<evidence type="ECO:0000256" key="2">
    <source>
        <dbReference type="ARBA" id="ARBA00022801"/>
    </source>
</evidence>
<gene>
    <name evidence="6" type="ORF">LSALG_LOCUS11749</name>
</gene>
<dbReference type="GO" id="GO:0003724">
    <property type="term" value="F:RNA helicase activity"/>
    <property type="evidence" value="ECO:0007669"/>
    <property type="project" value="UniProtKB-EC"/>
</dbReference>
<keyword evidence="3" id="KW-0347">Helicase</keyword>
<dbReference type="GO" id="GO:0016787">
    <property type="term" value="F:hydrolase activity"/>
    <property type="evidence" value="ECO:0007669"/>
    <property type="project" value="UniProtKB-KW"/>
</dbReference>
<dbReference type="InterPro" id="IPR027417">
    <property type="entry name" value="P-loop_NTPase"/>
</dbReference>
<protein>
    <recommendedName>
        <fullName evidence="1">RNA helicase</fullName>
        <ecNumber evidence="1">3.6.4.13</ecNumber>
    </recommendedName>
</protein>
<dbReference type="PANTHER" id="PTHR18934">
    <property type="entry name" value="ATP-DEPENDENT RNA HELICASE"/>
    <property type="match status" value="1"/>
</dbReference>